<feature type="region of interest" description="Disordered" evidence="4">
    <location>
        <begin position="191"/>
        <end position="210"/>
    </location>
</feature>
<dbReference type="InterPro" id="IPR044004">
    <property type="entry name" value="TSP1_spondin_dom"/>
</dbReference>
<evidence type="ECO:0000256" key="1">
    <source>
        <dbReference type="ARBA" id="ARBA00022729"/>
    </source>
</evidence>
<dbReference type="STRING" id="151549.A0A4C1YD21"/>
<evidence type="ECO:0000313" key="6">
    <source>
        <dbReference type="EMBL" id="GBP74281.1"/>
    </source>
</evidence>
<evidence type="ECO:0000259" key="5">
    <source>
        <dbReference type="Pfam" id="PF19028"/>
    </source>
</evidence>
<comment type="caution">
    <text evidence="6">The sequence shown here is derived from an EMBL/GenBank/DDBJ whole genome shotgun (WGS) entry which is preliminary data.</text>
</comment>
<protein>
    <submittedName>
        <fullName evidence="6">Spondin-1</fullName>
    </submittedName>
</protein>
<name>A0A4C1YD21_EUMVA</name>
<dbReference type="PANTHER" id="PTHR20920:SF5">
    <property type="entry name" value="SMB DOMAIN-CONTAINING PROTEIN"/>
    <property type="match status" value="1"/>
</dbReference>
<dbReference type="SUPFAM" id="SSF82895">
    <property type="entry name" value="TSP-1 type 1 repeat"/>
    <property type="match status" value="1"/>
</dbReference>
<sequence length="289" mass="31399">MCLVAPASFLHLCESVKGPVIEYAACDSFRCCFPSSEWKFRWLTPPSIASFPLDILFLRKGRQRFSASSGVTVIDCTVSAWGPWSGCDAHCGAGSMMRARKVLTPPAHGGRRCPGLAQRRACRQHRACPEHSDRSLRDSLLIPILNPILIPILGFTFDSGPRSSFNSNSGSAFDSNCGSVFDSDPGFTFNSDSRSDFNPDPRSAFDSGPRSSFNSNFGSAFYSDPGSAFDSDSVLDLDSGPETLMTFLGQSMLMGGVDHLLSSISFVHLPLQGKILEERGYKRGAYPPQ</sequence>
<dbReference type="PANTHER" id="PTHR20920">
    <property type="entry name" value="RPE-SPONDIN"/>
    <property type="match status" value="1"/>
</dbReference>
<reference evidence="6 7" key="1">
    <citation type="journal article" date="2019" name="Commun. Biol.">
        <title>The bagworm genome reveals a unique fibroin gene that provides high tensile strength.</title>
        <authorList>
            <person name="Kono N."/>
            <person name="Nakamura H."/>
            <person name="Ohtoshi R."/>
            <person name="Tomita M."/>
            <person name="Numata K."/>
            <person name="Arakawa K."/>
        </authorList>
    </citation>
    <scope>NUCLEOTIDE SEQUENCE [LARGE SCALE GENOMIC DNA]</scope>
</reference>
<dbReference type="InterPro" id="IPR039942">
    <property type="entry name" value="SBSPO"/>
</dbReference>
<dbReference type="InterPro" id="IPR036383">
    <property type="entry name" value="TSP1_rpt_sf"/>
</dbReference>
<evidence type="ECO:0000256" key="3">
    <source>
        <dbReference type="ARBA" id="ARBA00023180"/>
    </source>
</evidence>
<evidence type="ECO:0000256" key="2">
    <source>
        <dbReference type="ARBA" id="ARBA00023157"/>
    </source>
</evidence>
<dbReference type="EMBL" id="BGZK01001201">
    <property type="protein sequence ID" value="GBP74281.1"/>
    <property type="molecule type" value="Genomic_DNA"/>
</dbReference>
<feature type="domain" description="Spondin-like TSP1" evidence="5">
    <location>
        <begin position="76"/>
        <end position="128"/>
    </location>
</feature>
<keyword evidence="7" id="KW-1185">Reference proteome</keyword>
<proteinExistence type="predicted"/>
<dbReference type="Proteomes" id="UP000299102">
    <property type="component" value="Unassembled WGS sequence"/>
</dbReference>
<dbReference type="InterPro" id="IPR000884">
    <property type="entry name" value="TSP1_rpt"/>
</dbReference>
<dbReference type="PROSITE" id="PS50092">
    <property type="entry name" value="TSP1"/>
    <property type="match status" value="1"/>
</dbReference>
<keyword evidence="3" id="KW-0325">Glycoprotein</keyword>
<dbReference type="AlphaFoldDB" id="A0A4C1YD21"/>
<organism evidence="6 7">
    <name type="scientific">Eumeta variegata</name>
    <name type="common">Bagworm moth</name>
    <name type="synonym">Eumeta japonica</name>
    <dbReference type="NCBI Taxonomy" id="151549"/>
    <lineage>
        <taxon>Eukaryota</taxon>
        <taxon>Metazoa</taxon>
        <taxon>Ecdysozoa</taxon>
        <taxon>Arthropoda</taxon>
        <taxon>Hexapoda</taxon>
        <taxon>Insecta</taxon>
        <taxon>Pterygota</taxon>
        <taxon>Neoptera</taxon>
        <taxon>Endopterygota</taxon>
        <taxon>Lepidoptera</taxon>
        <taxon>Glossata</taxon>
        <taxon>Ditrysia</taxon>
        <taxon>Tineoidea</taxon>
        <taxon>Psychidae</taxon>
        <taxon>Oiketicinae</taxon>
        <taxon>Eumeta</taxon>
    </lineage>
</organism>
<dbReference type="Gene3D" id="2.20.100.10">
    <property type="entry name" value="Thrombospondin type-1 (TSP1) repeat"/>
    <property type="match status" value="1"/>
</dbReference>
<evidence type="ECO:0000313" key="7">
    <source>
        <dbReference type="Proteomes" id="UP000299102"/>
    </source>
</evidence>
<dbReference type="Pfam" id="PF19028">
    <property type="entry name" value="TSP1_spondin"/>
    <property type="match status" value="1"/>
</dbReference>
<dbReference type="SMART" id="SM00209">
    <property type="entry name" value="TSP1"/>
    <property type="match status" value="1"/>
</dbReference>
<accession>A0A4C1YD21</accession>
<dbReference type="OrthoDB" id="7483749at2759"/>
<gene>
    <name evidence="6" type="primary">Spon1</name>
    <name evidence="6" type="ORF">EVAR_58559_1</name>
</gene>
<keyword evidence="2" id="KW-1015">Disulfide bond</keyword>
<evidence type="ECO:0000256" key="4">
    <source>
        <dbReference type="SAM" id="MobiDB-lite"/>
    </source>
</evidence>
<keyword evidence="1" id="KW-0732">Signal</keyword>